<dbReference type="InterPro" id="IPR002156">
    <property type="entry name" value="RNaseH_domain"/>
</dbReference>
<dbReference type="AlphaFoldDB" id="A0AAE0EHC5"/>
<dbReference type="GO" id="GO:0003676">
    <property type="term" value="F:nucleic acid binding"/>
    <property type="evidence" value="ECO:0007669"/>
    <property type="project" value="InterPro"/>
</dbReference>
<dbReference type="EMBL" id="JANJYJ010000001">
    <property type="protein sequence ID" value="KAK3228366.1"/>
    <property type="molecule type" value="Genomic_DNA"/>
</dbReference>
<dbReference type="PROSITE" id="PS50879">
    <property type="entry name" value="RNASE_H_1"/>
    <property type="match status" value="1"/>
</dbReference>
<sequence length="242" mass="26743">MRCNDVVMGIFPAYLLFTVTMRFIWRWTCKSVFANNFKLPVCAGKIITNFVDEWLKANSDSDSKNEMKHCLIAWSPPKTEWVKLNVDGSLNPDLGTISAGGVIRNHKKKWIGGVALNRGNGSIIEAELWGIFEGLQLMLKVGFKKVVVETDSQSSVSVLSNNTPINHPLFSIIHACKALMDNSWCCSIGHVYREGNRVVDSLAKLGHSLNLGITIFDDPPSHILGALEDDFNGLAVARLVLS</sequence>
<organism evidence="3 4">
    <name type="scientific">Dipteronia sinensis</name>
    <dbReference type="NCBI Taxonomy" id="43782"/>
    <lineage>
        <taxon>Eukaryota</taxon>
        <taxon>Viridiplantae</taxon>
        <taxon>Streptophyta</taxon>
        <taxon>Embryophyta</taxon>
        <taxon>Tracheophyta</taxon>
        <taxon>Spermatophyta</taxon>
        <taxon>Magnoliopsida</taxon>
        <taxon>eudicotyledons</taxon>
        <taxon>Gunneridae</taxon>
        <taxon>Pentapetalae</taxon>
        <taxon>rosids</taxon>
        <taxon>malvids</taxon>
        <taxon>Sapindales</taxon>
        <taxon>Sapindaceae</taxon>
        <taxon>Hippocastanoideae</taxon>
        <taxon>Acereae</taxon>
        <taxon>Dipteronia</taxon>
    </lineage>
</organism>
<dbReference type="InterPro" id="IPR044730">
    <property type="entry name" value="RNase_H-like_dom_plant"/>
</dbReference>
<keyword evidence="1" id="KW-0812">Transmembrane</keyword>
<dbReference type="Pfam" id="PF13456">
    <property type="entry name" value="RVT_3"/>
    <property type="match status" value="1"/>
</dbReference>
<keyword evidence="1" id="KW-0472">Membrane</keyword>
<dbReference type="SUPFAM" id="SSF53098">
    <property type="entry name" value="Ribonuclease H-like"/>
    <property type="match status" value="1"/>
</dbReference>
<evidence type="ECO:0000259" key="2">
    <source>
        <dbReference type="PROSITE" id="PS50879"/>
    </source>
</evidence>
<dbReference type="InterPro" id="IPR036397">
    <property type="entry name" value="RNaseH_sf"/>
</dbReference>
<gene>
    <name evidence="3" type="ORF">Dsin_000247</name>
</gene>
<reference evidence="3" key="1">
    <citation type="journal article" date="2023" name="Plant J.">
        <title>Genome sequences and population genomics provide insights into the demographic history, inbreeding, and mutation load of two 'living fossil' tree species of Dipteronia.</title>
        <authorList>
            <person name="Feng Y."/>
            <person name="Comes H.P."/>
            <person name="Chen J."/>
            <person name="Zhu S."/>
            <person name="Lu R."/>
            <person name="Zhang X."/>
            <person name="Li P."/>
            <person name="Qiu J."/>
            <person name="Olsen K.M."/>
            <person name="Qiu Y."/>
        </authorList>
    </citation>
    <scope>NUCLEOTIDE SEQUENCE</scope>
    <source>
        <strain evidence="3">NBL</strain>
    </source>
</reference>
<evidence type="ECO:0000313" key="3">
    <source>
        <dbReference type="EMBL" id="KAK3228366.1"/>
    </source>
</evidence>
<feature type="domain" description="RNase H type-1" evidence="2">
    <location>
        <begin position="78"/>
        <end position="208"/>
    </location>
</feature>
<dbReference type="GO" id="GO:0004523">
    <property type="term" value="F:RNA-DNA hybrid ribonuclease activity"/>
    <property type="evidence" value="ECO:0007669"/>
    <property type="project" value="InterPro"/>
</dbReference>
<dbReference type="InterPro" id="IPR053151">
    <property type="entry name" value="RNase_H-like"/>
</dbReference>
<dbReference type="PANTHER" id="PTHR47723">
    <property type="entry name" value="OS05G0353850 PROTEIN"/>
    <property type="match status" value="1"/>
</dbReference>
<dbReference type="PANTHER" id="PTHR47723:SF19">
    <property type="entry name" value="POLYNUCLEOTIDYL TRANSFERASE, RIBONUCLEASE H-LIKE SUPERFAMILY PROTEIN"/>
    <property type="match status" value="1"/>
</dbReference>
<dbReference type="Proteomes" id="UP001281410">
    <property type="component" value="Unassembled WGS sequence"/>
</dbReference>
<feature type="transmembrane region" description="Helical" evidence="1">
    <location>
        <begin position="6"/>
        <end position="25"/>
    </location>
</feature>
<keyword evidence="1" id="KW-1133">Transmembrane helix</keyword>
<evidence type="ECO:0000313" key="4">
    <source>
        <dbReference type="Proteomes" id="UP001281410"/>
    </source>
</evidence>
<comment type="caution">
    <text evidence="3">The sequence shown here is derived from an EMBL/GenBank/DDBJ whole genome shotgun (WGS) entry which is preliminary data.</text>
</comment>
<name>A0AAE0EHC5_9ROSI</name>
<proteinExistence type="predicted"/>
<dbReference type="CDD" id="cd06222">
    <property type="entry name" value="RNase_H_like"/>
    <property type="match status" value="1"/>
</dbReference>
<dbReference type="Gene3D" id="3.30.420.10">
    <property type="entry name" value="Ribonuclease H-like superfamily/Ribonuclease H"/>
    <property type="match status" value="1"/>
</dbReference>
<evidence type="ECO:0000256" key="1">
    <source>
        <dbReference type="SAM" id="Phobius"/>
    </source>
</evidence>
<dbReference type="InterPro" id="IPR012337">
    <property type="entry name" value="RNaseH-like_sf"/>
</dbReference>
<keyword evidence="4" id="KW-1185">Reference proteome</keyword>
<accession>A0AAE0EHC5</accession>
<protein>
    <recommendedName>
        <fullName evidence="2">RNase H type-1 domain-containing protein</fullName>
    </recommendedName>
</protein>